<evidence type="ECO:0000313" key="2">
    <source>
        <dbReference type="Proteomes" id="UP000217790"/>
    </source>
</evidence>
<organism evidence="1 2">
    <name type="scientific">Armillaria gallica</name>
    <name type="common">Bulbous honey fungus</name>
    <name type="synonym">Armillaria bulbosa</name>
    <dbReference type="NCBI Taxonomy" id="47427"/>
    <lineage>
        <taxon>Eukaryota</taxon>
        <taxon>Fungi</taxon>
        <taxon>Dikarya</taxon>
        <taxon>Basidiomycota</taxon>
        <taxon>Agaricomycotina</taxon>
        <taxon>Agaricomycetes</taxon>
        <taxon>Agaricomycetidae</taxon>
        <taxon>Agaricales</taxon>
        <taxon>Marasmiineae</taxon>
        <taxon>Physalacriaceae</taxon>
        <taxon>Armillaria</taxon>
    </lineage>
</organism>
<reference evidence="2" key="1">
    <citation type="journal article" date="2017" name="Nat. Ecol. Evol.">
        <title>Genome expansion and lineage-specific genetic innovations in the forest pathogenic fungi Armillaria.</title>
        <authorList>
            <person name="Sipos G."/>
            <person name="Prasanna A.N."/>
            <person name="Walter M.C."/>
            <person name="O'Connor E."/>
            <person name="Balint B."/>
            <person name="Krizsan K."/>
            <person name="Kiss B."/>
            <person name="Hess J."/>
            <person name="Varga T."/>
            <person name="Slot J."/>
            <person name="Riley R."/>
            <person name="Boka B."/>
            <person name="Rigling D."/>
            <person name="Barry K."/>
            <person name="Lee J."/>
            <person name="Mihaltcheva S."/>
            <person name="LaButti K."/>
            <person name="Lipzen A."/>
            <person name="Waldron R."/>
            <person name="Moloney N.M."/>
            <person name="Sperisen C."/>
            <person name="Kredics L."/>
            <person name="Vagvoelgyi C."/>
            <person name="Patrignani A."/>
            <person name="Fitzpatrick D."/>
            <person name="Nagy I."/>
            <person name="Doyle S."/>
            <person name="Anderson J.B."/>
            <person name="Grigoriev I.V."/>
            <person name="Gueldener U."/>
            <person name="Muensterkoetter M."/>
            <person name="Nagy L.G."/>
        </authorList>
    </citation>
    <scope>NUCLEOTIDE SEQUENCE [LARGE SCALE GENOMIC DNA]</scope>
    <source>
        <strain evidence="2">Ar21-2</strain>
    </source>
</reference>
<name>A0A2H3CZ16_ARMGA</name>
<gene>
    <name evidence="1" type="ORF">ARMGADRAFT_1091352</name>
</gene>
<dbReference type="AlphaFoldDB" id="A0A2H3CZ16"/>
<protein>
    <submittedName>
        <fullName evidence="1">Uncharacterized protein</fullName>
    </submittedName>
</protein>
<dbReference type="EMBL" id="KZ293731">
    <property type="protein sequence ID" value="PBK81333.1"/>
    <property type="molecule type" value="Genomic_DNA"/>
</dbReference>
<evidence type="ECO:0000313" key="1">
    <source>
        <dbReference type="EMBL" id="PBK81333.1"/>
    </source>
</evidence>
<proteinExistence type="predicted"/>
<keyword evidence="2" id="KW-1185">Reference proteome</keyword>
<dbReference type="InParanoid" id="A0A2H3CZ16"/>
<sequence length="149" mass="16497">MTRLPGKCPREGAGDSPAARRAHWQLLRLLVFEWRDETNGWDKLLCIRVWVAARVSKVGFIIRIDLDARRLSTVAVEGDLAACETQFVSFSSWVFTTFALGLDEPLEAVPFFFPPDAAMMTHAMSVKVSRIAGGVIARFSVDGSVTPEL</sequence>
<dbReference type="Proteomes" id="UP000217790">
    <property type="component" value="Unassembled WGS sequence"/>
</dbReference>
<accession>A0A2H3CZ16</accession>